<reference evidence="2 3" key="1">
    <citation type="submission" date="2019-03" db="EMBL/GenBank/DDBJ databases">
        <title>Draft Genome Sequence of Duganella callidus sp. nov., a Novel Duganella Species Isolated from Cultivated Soil.</title>
        <authorList>
            <person name="Raths R."/>
            <person name="Peta V."/>
            <person name="Bucking H."/>
        </authorList>
    </citation>
    <scope>NUCLEOTIDE SEQUENCE [LARGE SCALE GENOMIC DNA]</scope>
    <source>
        <strain evidence="2 3">DN04</strain>
    </source>
</reference>
<dbReference type="NCBIfam" id="TIGR02595">
    <property type="entry name" value="PEP_CTERM"/>
    <property type="match status" value="1"/>
</dbReference>
<dbReference type="Proteomes" id="UP000297729">
    <property type="component" value="Unassembled WGS sequence"/>
</dbReference>
<proteinExistence type="predicted"/>
<dbReference type="OrthoDB" id="8755573at2"/>
<evidence type="ECO:0000313" key="3">
    <source>
        <dbReference type="Proteomes" id="UP000297729"/>
    </source>
</evidence>
<dbReference type="EMBL" id="SPVG01000025">
    <property type="protein sequence ID" value="TFW30160.1"/>
    <property type="molecule type" value="Genomic_DNA"/>
</dbReference>
<dbReference type="RefSeq" id="WP_135200007.1">
    <property type="nucleotide sequence ID" value="NZ_SPVG01000025.1"/>
</dbReference>
<name>A0A4Y9STY5_9BURK</name>
<sequence>MLAAVFAATAIGGAVHAEDLTKTITLKDIPGNTYLGYDGNTIVDVYLGANAHLNTMSWDVTLTANPGSLLSLAFMAISDSQVNNQLYFLPANIADPEGGYHAGTEHYTGSVDFRAVDEPGWGVVDLSFSVNKDGILRLEFAENLDELPGADAVWNSAKLTFGYTIAAVPEPATYGMMLLGLGVVGAMARKRRHTA</sequence>
<keyword evidence="3" id="KW-1185">Reference proteome</keyword>
<gene>
    <name evidence="2" type="ORF">E4L98_02570</name>
</gene>
<dbReference type="NCBIfam" id="NF035944">
    <property type="entry name" value="PEPxxWA-CTERM"/>
    <property type="match status" value="1"/>
</dbReference>
<comment type="caution">
    <text evidence="2">The sequence shown here is derived from an EMBL/GenBank/DDBJ whole genome shotgun (WGS) entry which is preliminary data.</text>
</comment>
<accession>A0A4Y9STY5</accession>
<dbReference type="AlphaFoldDB" id="A0A4Y9STY5"/>
<protein>
    <submittedName>
        <fullName evidence="2">PEP-CTERM sorting domain-containing protein</fullName>
    </submittedName>
</protein>
<evidence type="ECO:0000259" key="1">
    <source>
        <dbReference type="Pfam" id="PF07589"/>
    </source>
</evidence>
<evidence type="ECO:0000313" key="2">
    <source>
        <dbReference type="EMBL" id="TFW30160.1"/>
    </source>
</evidence>
<dbReference type="Pfam" id="PF07589">
    <property type="entry name" value="PEP-CTERM"/>
    <property type="match status" value="1"/>
</dbReference>
<dbReference type="InterPro" id="IPR013424">
    <property type="entry name" value="Ice-binding_C"/>
</dbReference>
<feature type="domain" description="Ice-binding protein C-terminal" evidence="1">
    <location>
        <begin position="167"/>
        <end position="192"/>
    </location>
</feature>
<organism evidence="2 3">
    <name type="scientific">Duganella callida</name>
    <dbReference type="NCBI Taxonomy" id="2561932"/>
    <lineage>
        <taxon>Bacteria</taxon>
        <taxon>Pseudomonadati</taxon>
        <taxon>Pseudomonadota</taxon>
        <taxon>Betaproteobacteria</taxon>
        <taxon>Burkholderiales</taxon>
        <taxon>Oxalobacteraceae</taxon>
        <taxon>Telluria group</taxon>
        <taxon>Duganella</taxon>
    </lineage>
</organism>